<dbReference type="PANTHER" id="PTHR47642:SF5">
    <property type="entry name" value="ATP-DEPENDENT DNA HELICASE"/>
    <property type="match status" value="1"/>
</dbReference>
<sequence>MLVREESVFQGGSTGAMIRYQLPLKLAWSLTVHKSQGMAIERAELQLDDAFHYVQVYVALSRITSLDDLWVRGGSITQSVVKAHPQDLL</sequence>
<name>A0ABD3PL67_9STRA</name>
<accession>A0ABD3PL67</accession>
<dbReference type="InterPro" id="IPR051055">
    <property type="entry name" value="PIF1_helicase"/>
</dbReference>
<reference evidence="1 2" key="1">
    <citation type="submission" date="2024-10" db="EMBL/GenBank/DDBJ databases">
        <title>Updated reference genomes for cyclostephanoid diatoms.</title>
        <authorList>
            <person name="Roberts W.R."/>
            <person name="Alverson A.J."/>
        </authorList>
    </citation>
    <scope>NUCLEOTIDE SEQUENCE [LARGE SCALE GENOMIC DNA]</scope>
    <source>
        <strain evidence="1 2">AJA010-31</strain>
    </source>
</reference>
<dbReference type="InterPro" id="IPR027417">
    <property type="entry name" value="P-loop_NTPase"/>
</dbReference>
<protein>
    <recommendedName>
        <fullName evidence="3">ATP-dependent DNA helicase</fullName>
    </recommendedName>
</protein>
<evidence type="ECO:0008006" key="3">
    <source>
        <dbReference type="Google" id="ProtNLM"/>
    </source>
</evidence>
<comment type="caution">
    <text evidence="1">The sequence shown here is derived from an EMBL/GenBank/DDBJ whole genome shotgun (WGS) entry which is preliminary data.</text>
</comment>
<dbReference type="PANTHER" id="PTHR47642">
    <property type="entry name" value="ATP-DEPENDENT DNA HELICASE"/>
    <property type="match status" value="1"/>
</dbReference>
<dbReference type="CDD" id="cd18809">
    <property type="entry name" value="SF1_C_RecD"/>
    <property type="match status" value="1"/>
</dbReference>
<dbReference type="EMBL" id="JALLPJ020000624">
    <property type="protein sequence ID" value="KAL3787110.1"/>
    <property type="molecule type" value="Genomic_DNA"/>
</dbReference>
<proteinExistence type="predicted"/>
<evidence type="ECO:0000313" key="1">
    <source>
        <dbReference type="EMBL" id="KAL3787110.1"/>
    </source>
</evidence>
<gene>
    <name evidence="1" type="ORF">ACHAWO_013294</name>
</gene>
<organism evidence="1 2">
    <name type="scientific">Cyclotella atomus</name>
    <dbReference type="NCBI Taxonomy" id="382360"/>
    <lineage>
        <taxon>Eukaryota</taxon>
        <taxon>Sar</taxon>
        <taxon>Stramenopiles</taxon>
        <taxon>Ochrophyta</taxon>
        <taxon>Bacillariophyta</taxon>
        <taxon>Coscinodiscophyceae</taxon>
        <taxon>Thalassiosirophycidae</taxon>
        <taxon>Stephanodiscales</taxon>
        <taxon>Stephanodiscaceae</taxon>
        <taxon>Cyclotella</taxon>
    </lineage>
</organism>
<dbReference type="SUPFAM" id="SSF52540">
    <property type="entry name" value="P-loop containing nucleoside triphosphate hydrolases"/>
    <property type="match status" value="1"/>
</dbReference>
<keyword evidence="2" id="KW-1185">Reference proteome</keyword>
<dbReference type="Proteomes" id="UP001530400">
    <property type="component" value="Unassembled WGS sequence"/>
</dbReference>
<dbReference type="AlphaFoldDB" id="A0ABD3PL67"/>
<evidence type="ECO:0000313" key="2">
    <source>
        <dbReference type="Proteomes" id="UP001530400"/>
    </source>
</evidence>